<proteinExistence type="predicted"/>
<dbReference type="EMBL" id="QGKV02002055">
    <property type="protein sequence ID" value="KAF3494314.1"/>
    <property type="molecule type" value="Genomic_DNA"/>
</dbReference>
<protein>
    <submittedName>
        <fullName evidence="1">Uncharacterized protein</fullName>
    </submittedName>
</protein>
<evidence type="ECO:0000313" key="2">
    <source>
        <dbReference type="Proteomes" id="UP000266723"/>
    </source>
</evidence>
<keyword evidence="2" id="KW-1185">Reference proteome</keyword>
<gene>
    <name evidence="1" type="ORF">DY000_02052241</name>
</gene>
<comment type="caution">
    <text evidence="1">The sequence shown here is derived from an EMBL/GenBank/DDBJ whole genome shotgun (WGS) entry which is preliminary data.</text>
</comment>
<organism evidence="1 2">
    <name type="scientific">Brassica cretica</name>
    <name type="common">Mustard</name>
    <dbReference type="NCBI Taxonomy" id="69181"/>
    <lineage>
        <taxon>Eukaryota</taxon>
        <taxon>Viridiplantae</taxon>
        <taxon>Streptophyta</taxon>
        <taxon>Embryophyta</taxon>
        <taxon>Tracheophyta</taxon>
        <taxon>Spermatophyta</taxon>
        <taxon>Magnoliopsida</taxon>
        <taxon>eudicotyledons</taxon>
        <taxon>Gunneridae</taxon>
        <taxon>Pentapetalae</taxon>
        <taxon>rosids</taxon>
        <taxon>malvids</taxon>
        <taxon>Brassicales</taxon>
        <taxon>Brassicaceae</taxon>
        <taxon>Brassiceae</taxon>
        <taxon>Brassica</taxon>
    </lineage>
</organism>
<sequence>MRLSEDSVRDFTVFLGYLYMREGCFRRVEGDRLMRVCLCVIMRVYSRVEVQRTRYYKTAIFRGNAVWAYEGETNGSTGYHGCRGNDLFEQRLSKDSLHRTSSYQVELSGRICWQHQRFRVMFKARFCRSFKLASTSGGNSGEEESVGEIMMRDLQGMQRYTQEREDCVSCNKKTAQVGVFVISSVGGTDGFFRDHKECRLSYRKMTNGSCSCTACSSFSEVVRVTWKVSGCKKKARIVTSQCGRNRLYLHEEATRAMTKCVKAYTRVCWRKWLFVVTECSSFSDVVRNRVEQVVTTGCNPEDKGYETTVISTCSRSRKSLPQLVEACVSYTLEESSWMPESEIQDE</sequence>
<dbReference type="Proteomes" id="UP000266723">
    <property type="component" value="Unassembled WGS sequence"/>
</dbReference>
<accession>A0ABQ7A9H9</accession>
<evidence type="ECO:0000313" key="1">
    <source>
        <dbReference type="EMBL" id="KAF3494314.1"/>
    </source>
</evidence>
<reference evidence="1 2" key="1">
    <citation type="journal article" date="2020" name="BMC Genomics">
        <title>Intraspecific diversification of the crop wild relative Brassica cretica Lam. using demographic model selection.</title>
        <authorList>
            <person name="Kioukis A."/>
            <person name="Michalopoulou V.A."/>
            <person name="Briers L."/>
            <person name="Pirintsos S."/>
            <person name="Studholme D.J."/>
            <person name="Pavlidis P."/>
            <person name="Sarris P.F."/>
        </authorList>
    </citation>
    <scope>NUCLEOTIDE SEQUENCE [LARGE SCALE GENOMIC DNA]</scope>
    <source>
        <strain evidence="2">cv. PFS-1207/04</strain>
    </source>
</reference>
<name>A0ABQ7A9H9_BRACR</name>